<accession>A0A2U2H8W6</accession>
<dbReference type="AlphaFoldDB" id="A0A2U2H8W6"/>
<dbReference type="EMBL" id="PXWF02000346">
    <property type="protein sequence ID" value="PWF39015.1"/>
    <property type="molecule type" value="Genomic_DNA"/>
</dbReference>
<keyword evidence="1" id="KW-1133">Transmembrane helix</keyword>
<protein>
    <submittedName>
        <fullName evidence="2">Uncharacterized protein</fullName>
    </submittedName>
</protein>
<proteinExistence type="predicted"/>
<reference evidence="2 3" key="1">
    <citation type="submission" date="2018-04" db="EMBL/GenBank/DDBJ databases">
        <title>Massilia violaceinigra sp. nov., a novel purple-pigmented bacterium isolated from Tianshan glacier, Xinjiang, China.</title>
        <authorList>
            <person name="Wang H."/>
        </authorList>
    </citation>
    <scope>NUCLEOTIDE SEQUENCE [LARGE SCALE GENOMIC DNA]</scope>
    <source>
        <strain evidence="2 3">B448-2</strain>
    </source>
</reference>
<keyword evidence="1" id="KW-0812">Transmembrane</keyword>
<sequence>MKTTLESFLALAEELGRALADAVRYGLRAVATMSWPMLVVTCILLAAFLTVAPLALFLFIIFMALKLIAGDAKKAEPVPETVSLRKDGE</sequence>
<feature type="transmembrane region" description="Helical" evidence="1">
    <location>
        <begin position="36"/>
        <end position="65"/>
    </location>
</feature>
<organism evidence="2 3">
    <name type="scientific">Massilia glaciei</name>
    <dbReference type="NCBI Taxonomy" id="1524097"/>
    <lineage>
        <taxon>Bacteria</taxon>
        <taxon>Pseudomonadati</taxon>
        <taxon>Pseudomonadota</taxon>
        <taxon>Betaproteobacteria</taxon>
        <taxon>Burkholderiales</taxon>
        <taxon>Oxalobacteraceae</taxon>
        <taxon>Telluria group</taxon>
        <taxon>Massilia</taxon>
    </lineage>
</organism>
<comment type="caution">
    <text evidence="2">The sequence shown here is derived from an EMBL/GenBank/DDBJ whole genome shotgun (WGS) entry which is preliminary data.</text>
</comment>
<dbReference type="Proteomes" id="UP000241421">
    <property type="component" value="Unassembled WGS sequence"/>
</dbReference>
<keyword evidence="1" id="KW-0472">Membrane</keyword>
<keyword evidence="3" id="KW-1185">Reference proteome</keyword>
<dbReference type="RefSeq" id="WP_106760512.1">
    <property type="nucleotide sequence ID" value="NZ_PXWF02000346.1"/>
</dbReference>
<evidence type="ECO:0000313" key="2">
    <source>
        <dbReference type="EMBL" id="PWF39015.1"/>
    </source>
</evidence>
<evidence type="ECO:0000313" key="3">
    <source>
        <dbReference type="Proteomes" id="UP000241421"/>
    </source>
</evidence>
<name>A0A2U2H8W6_9BURK</name>
<gene>
    <name evidence="2" type="ORF">C7C56_027480</name>
</gene>
<evidence type="ECO:0000256" key="1">
    <source>
        <dbReference type="SAM" id="Phobius"/>
    </source>
</evidence>